<evidence type="ECO:0000313" key="9">
    <source>
        <dbReference type="EMBL" id="CDR30135.1"/>
    </source>
</evidence>
<feature type="transmembrane region" description="Helical" evidence="7">
    <location>
        <begin position="12"/>
        <end position="33"/>
    </location>
</feature>
<keyword evidence="5 7" id="KW-1133">Transmembrane helix</keyword>
<proteinExistence type="predicted"/>
<organism evidence="9 10">
    <name type="scientific">Acholeplasma oculi</name>
    <dbReference type="NCBI Taxonomy" id="35623"/>
    <lineage>
        <taxon>Bacteria</taxon>
        <taxon>Bacillati</taxon>
        <taxon>Mycoplasmatota</taxon>
        <taxon>Mollicutes</taxon>
        <taxon>Acholeplasmatales</taxon>
        <taxon>Acholeplasmataceae</taxon>
        <taxon>Acholeplasma</taxon>
    </lineage>
</organism>
<feature type="transmembrane region" description="Helical" evidence="7">
    <location>
        <begin position="371"/>
        <end position="391"/>
    </location>
</feature>
<dbReference type="EMBL" id="LK028559">
    <property type="protein sequence ID" value="CDR30135.1"/>
    <property type="molecule type" value="Genomic_DNA"/>
</dbReference>
<keyword evidence="3" id="KW-1003">Cell membrane</keyword>
<dbReference type="PATRIC" id="fig|35623.3.peg.61"/>
<evidence type="ECO:0000256" key="2">
    <source>
        <dbReference type="ARBA" id="ARBA00022448"/>
    </source>
</evidence>
<feature type="transmembrane region" description="Helical" evidence="7">
    <location>
        <begin position="217"/>
        <end position="240"/>
    </location>
</feature>
<dbReference type="Gene3D" id="1.20.1250.20">
    <property type="entry name" value="MFS general substrate transporter like domains"/>
    <property type="match status" value="1"/>
</dbReference>
<evidence type="ECO:0000256" key="6">
    <source>
        <dbReference type="ARBA" id="ARBA00023136"/>
    </source>
</evidence>
<feature type="domain" description="Major facilitator superfamily (MFS) profile" evidence="8">
    <location>
        <begin position="1"/>
        <end position="396"/>
    </location>
</feature>
<dbReference type="GO" id="GO:0005886">
    <property type="term" value="C:plasma membrane"/>
    <property type="evidence" value="ECO:0007669"/>
    <property type="project" value="UniProtKB-SubCell"/>
</dbReference>
<feature type="transmembrane region" description="Helical" evidence="7">
    <location>
        <begin position="286"/>
        <end position="304"/>
    </location>
</feature>
<dbReference type="PANTHER" id="PTHR43266:SF10">
    <property type="entry name" value="BACILYSIN EXPORTER BACE-RELATED"/>
    <property type="match status" value="1"/>
</dbReference>
<dbReference type="OrthoDB" id="9775268at2"/>
<dbReference type="HOGENOM" id="CLU_034180_16_0_14"/>
<accession>A0A061A8A9</accession>
<dbReference type="Proteomes" id="UP000032434">
    <property type="component" value="Chromosome 1"/>
</dbReference>
<feature type="transmembrane region" description="Helical" evidence="7">
    <location>
        <begin position="260"/>
        <end position="279"/>
    </location>
</feature>
<dbReference type="STRING" id="35623.Aocu_00620"/>
<keyword evidence="2" id="KW-0813">Transport</keyword>
<dbReference type="KEGG" id="aoc:Aocu_00620"/>
<evidence type="ECO:0000256" key="5">
    <source>
        <dbReference type="ARBA" id="ARBA00022989"/>
    </source>
</evidence>
<keyword evidence="10" id="KW-1185">Reference proteome</keyword>
<keyword evidence="4 7" id="KW-0812">Transmembrane</keyword>
<dbReference type="AlphaFoldDB" id="A0A061A8A9"/>
<protein>
    <submittedName>
        <fullName evidence="9">Major facilitator superfamily transporter/transmembrane secretion effector</fullName>
    </submittedName>
</protein>
<comment type="subcellular location">
    <subcellularLocation>
        <location evidence="1">Cell membrane</location>
        <topology evidence="1">Multi-pass membrane protein</topology>
    </subcellularLocation>
</comment>
<dbReference type="Pfam" id="PF05977">
    <property type="entry name" value="MFS_3"/>
    <property type="match status" value="1"/>
</dbReference>
<keyword evidence="6 7" id="KW-0472">Membrane</keyword>
<dbReference type="CDD" id="cd06173">
    <property type="entry name" value="MFS_MefA_like"/>
    <property type="match status" value="1"/>
</dbReference>
<dbReference type="FunCoup" id="A0A061A8A9">
    <property type="interactions" value="6"/>
</dbReference>
<evidence type="ECO:0000259" key="8">
    <source>
        <dbReference type="PROSITE" id="PS50850"/>
    </source>
</evidence>
<dbReference type="GO" id="GO:0022857">
    <property type="term" value="F:transmembrane transporter activity"/>
    <property type="evidence" value="ECO:0007669"/>
    <property type="project" value="InterPro"/>
</dbReference>
<feature type="transmembrane region" description="Helical" evidence="7">
    <location>
        <begin position="45"/>
        <end position="65"/>
    </location>
</feature>
<feature type="transmembrane region" description="Helical" evidence="7">
    <location>
        <begin position="343"/>
        <end position="365"/>
    </location>
</feature>
<dbReference type="InParanoid" id="A0A061A8A9"/>
<dbReference type="InterPro" id="IPR010290">
    <property type="entry name" value="TM_effector"/>
</dbReference>
<dbReference type="RefSeq" id="WP_045748733.1">
    <property type="nucleotide sequence ID" value="NZ_FUZK01000002.1"/>
</dbReference>
<feature type="transmembrane region" description="Helical" evidence="7">
    <location>
        <begin position="72"/>
        <end position="94"/>
    </location>
</feature>
<evidence type="ECO:0000256" key="1">
    <source>
        <dbReference type="ARBA" id="ARBA00004651"/>
    </source>
</evidence>
<dbReference type="PANTHER" id="PTHR43266">
    <property type="entry name" value="MACROLIDE-EFFLUX PROTEIN"/>
    <property type="match status" value="1"/>
</dbReference>
<gene>
    <name evidence="9" type="ORF">Aocu_00620</name>
</gene>
<dbReference type="PROSITE" id="PS50850">
    <property type="entry name" value="MFS"/>
    <property type="match status" value="1"/>
</dbReference>
<feature type="transmembrane region" description="Helical" evidence="7">
    <location>
        <begin position="145"/>
        <end position="162"/>
    </location>
</feature>
<evidence type="ECO:0000313" key="10">
    <source>
        <dbReference type="Proteomes" id="UP000032434"/>
    </source>
</evidence>
<dbReference type="InterPro" id="IPR036259">
    <property type="entry name" value="MFS_trans_sf"/>
</dbReference>
<evidence type="ECO:0000256" key="3">
    <source>
        <dbReference type="ARBA" id="ARBA00022475"/>
    </source>
</evidence>
<evidence type="ECO:0000256" key="4">
    <source>
        <dbReference type="ARBA" id="ARBA00022692"/>
    </source>
</evidence>
<reference evidence="10" key="1">
    <citation type="submission" date="2014-05" db="EMBL/GenBank/DDBJ databases">
        <authorList>
            <person name="Kube M."/>
        </authorList>
    </citation>
    <scope>NUCLEOTIDE SEQUENCE [LARGE SCALE GENOMIC DNA]</scope>
</reference>
<dbReference type="SUPFAM" id="SSF103473">
    <property type="entry name" value="MFS general substrate transporter"/>
    <property type="match status" value="1"/>
</dbReference>
<name>A0A061A8A9_9MOLU</name>
<evidence type="ECO:0000256" key="7">
    <source>
        <dbReference type="SAM" id="Phobius"/>
    </source>
</evidence>
<dbReference type="InterPro" id="IPR020846">
    <property type="entry name" value="MFS_dom"/>
</dbReference>
<feature type="transmembrane region" description="Helical" evidence="7">
    <location>
        <begin position="310"/>
        <end position="331"/>
    </location>
</feature>
<sequence>MQNWKKQTAQFMISQTVSLLGSMLVMYAILWHITLSTDSGLMMTLYVLATFIPALLVAPFAGVWADRLNRKNLMIFADLLIAVVTLIIAILFILNIRDLWIVFIISIVRSIGQTIHQPAVSAVYPSIVPKDYLLKVQGINQGIQSSSMILMPLLAGLLLVILPLEYILFIDVFTAGIAVLMLIYFIEIPAPKQESSASAINYFLDIKAGFNYARKHTFIISILIFSFIFMFLVAAPSFLSYLQVARVFGAEAWRLSLLEALFGIGMLLGSLVITAWGGFKNRLHTYFISFIFIGIGTMGLGIPFNFWVYIGFWAFVGFFISLGSPVMVALIQEKVEPDFIGRIFSVFGLIQTASLPLGMLLFGPLSDVFDISNIILMSGIGMVLISGVVLFRKKLMVNGLKEVTDKNDELEENNL</sequence>